<dbReference type="EMBL" id="JAWHTF010000001">
    <property type="protein sequence ID" value="MDU8885210.1"/>
    <property type="molecule type" value="Genomic_DNA"/>
</dbReference>
<gene>
    <name evidence="1" type="ORF">RXV94_03495</name>
</gene>
<comment type="caution">
    <text evidence="1">The sequence shown here is derived from an EMBL/GenBank/DDBJ whole genome shotgun (WGS) entry which is preliminary data.</text>
</comment>
<name>A0ABU3U518_9FLAO</name>
<reference evidence="1 2" key="1">
    <citation type="submission" date="2023-10" db="EMBL/GenBank/DDBJ databases">
        <title>Marimonas sp. nov. isolated from tidal mud flat.</title>
        <authorList>
            <person name="Jaincy N.J."/>
            <person name="Srinivasan S."/>
            <person name="Lee S.-S."/>
        </authorList>
    </citation>
    <scope>NUCLEOTIDE SEQUENCE [LARGE SCALE GENOMIC DNA]</scope>
    <source>
        <strain evidence="1 2">MJ-SS3</strain>
    </source>
</reference>
<dbReference type="Proteomes" id="UP001268651">
    <property type="component" value="Unassembled WGS sequence"/>
</dbReference>
<proteinExistence type="predicted"/>
<accession>A0ABU3U518</accession>
<keyword evidence="2" id="KW-1185">Reference proteome</keyword>
<organism evidence="1 2">
    <name type="scientific">Gilvirhabdus luticola</name>
    <dbReference type="NCBI Taxonomy" id="3079858"/>
    <lineage>
        <taxon>Bacteria</taxon>
        <taxon>Pseudomonadati</taxon>
        <taxon>Bacteroidota</taxon>
        <taxon>Flavobacteriia</taxon>
        <taxon>Flavobacteriales</taxon>
        <taxon>Flavobacteriaceae</taxon>
        <taxon>Gilvirhabdus</taxon>
    </lineage>
</organism>
<sequence>MEQALEQKFIIRNKLFNIYEQLFFIVNILKQNEEKQYTNNSLELESNSLAVLNNLFKELWKLSDENNYFWHNCSLKVYSNYFLENKSFLIKQYGIRRFNRLLEIHLNSFTKIKKDYNPNANLPLSKNLMQDFFILLDYTNFLNEENTAIIDNFNKSKIEFITTELVNEKYYIKESYGFYKIKRYSSRPFKGDVIGHNIDDDSFVIQNMNVIHIDNKSFSNQAVNSILKVIGETLERGKTFQEFPEQNLNKKGLPKFNIQTRYELFKKIGGEKIIDNIICHNEKGKGLILGSIMDISPDNARHLVSKTYKHAFTNQNENLLKDFFTKSNIKIKS</sequence>
<dbReference type="RefSeq" id="WP_316661070.1">
    <property type="nucleotide sequence ID" value="NZ_JAWHTF010000001.1"/>
</dbReference>
<protein>
    <submittedName>
        <fullName evidence="1">Uncharacterized protein</fullName>
    </submittedName>
</protein>
<evidence type="ECO:0000313" key="2">
    <source>
        <dbReference type="Proteomes" id="UP001268651"/>
    </source>
</evidence>
<evidence type="ECO:0000313" key="1">
    <source>
        <dbReference type="EMBL" id="MDU8885210.1"/>
    </source>
</evidence>